<proteinExistence type="predicted"/>
<sequence length="210" mass="24812">MAKIATFPPIIDFTPYISISGLKKWASFEPNTRSEGHYNLENGAGSVYIFLSMGEFPYMELTYSYRGRSTRDALKLVSIPSNLNLGKVWYFQCPITGKRCRKLYSVGDRFGHLSLLDGMYEQQTYSKKYREMWATYGWELDIGKLRDQMSQPGFKKYYKGKPTKRYLRIQKKIDEIELRASMEMEARMKELDKEREQLEKFINGFPEWNF</sequence>
<reference evidence="2" key="1">
    <citation type="journal article" date="2019" name="Int. J. Syst. Evol. Microbiol.">
        <title>The Global Catalogue of Microorganisms (GCM) 10K type strain sequencing project: providing services to taxonomists for standard genome sequencing and annotation.</title>
        <authorList>
            <consortium name="The Broad Institute Genomics Platform"/>
            <consortium name="The Broad Institute Genome Sequencing Center for Infectious Disease"/>
            <person name="Wu L."/>
            <person name="Ma J."/>
        </authorList>
    </citation>
    <scope>NUCLEOTIDE SEQUENCE [LARGE SCALE GENOMIC DNA]</scope>
    <source>
        <strain evidence="2">CGMCC 1.15407</strain>
    </source>
</reference>
<dbReference type="RefSeq" id="WP_137401847.1">
    <property type="nucleotide sequence ID" value="NZ_BMIU01000010.1"/>
</dbReference>
<protein>
    <submittedName>
        <fullName evidence="1">Uncharacterized protein</fullName>
    </submittedName>
</protein>
<gene>
    <name evidence="1" type="ORF">GCM10011339_23390</name>
</gene>
<keyword evidence="2" id="KW-1185">Reference proteome</keyword>
<organism evidence="1 2">
    <name type="scientific">Echinicola rosea</name>
    <dbReference type="NCBI Taxonomy" id="1807691"/>
    <lineage>
        <taxon>Bacteria</taxon>
        <taxon>Pseudomonadati</taxon>
        <taxon>Bacteroidota</taxon>
        <taxon>Cytophagia</taxon>
        <taxon>Cytophagales</taxon>
        <taxon>Cyclobacteriaceae</taxon>
        <taxon>Echinicola</taxon>
    </lineage>
</organism>
<name>A0ABQ1V1A1_9BACT</name>
<accession>A0ABQ1V1A1</accession>
<dbReference type="Proteomes" id="UP000647339">
    <property type="component" value="Unassembled WGS sequence"/>
</dbReference>
<comment type="caution">
    <text evidence="1">The sequence shown here is derived from an EMBL/GenBank/DDBJ whole genome shotgun (WGS) entry which is preliminary data.</text>
</comment>
<evidence type="ECO:0000313" key="1">
    <source>
        <dbReference type="EMBL" id="GGF34448.1"/>
    </source>
</evidence>
<dbReference type="EMBL" id="BMIU01000010">
    <property type="protein sequence ID" value="GGF34448.1"/>
    <property type="molecule type" value="Genomic_DNA"/>
</dbReference>
<evidence type="ECO:0000313" key="2">
    <source>
        <dbReference type="Proteomes" id="UP000647339"/>
    </source>
</evidence>